<dbReference type="InterPro" id="IPR018854">
    <property type="entry name" value="Psome_chaperone_3/4"/>
</dbReference>
<keyword evidence="2" id="KW-1185">Reference proteome</keyword>
<protein>
    <submittedName>
        <fullName evidence="1">Unnamed protein product</fullName>
    </submittedName>
</protein>
<dbReference type="Proteomes" id="UP001165120">
    <property type="component" value="Unassembled WGS sequence"/>
</dbReference>
<reference evidence="1" key="1">
    <citation type="submission" date="2023-04" db="EMBL/GenBank/DDBJ databases">
        <title>Candida boidinii NBRC 10035.</title>
        <authorList>
            <person name="Ichikawa N."/>
            <person name="Sato H."/>
            <person name="Tonouchi N."/>
        </authorList>
    </citation>
    <scope>NUCLEOTIDE SEQUENCE</scope>
    <source>
        <strain evidence="1">NBRC 10035</strain>
    </source>
</reference>
<accession>A0A9W6SSY5</accession>
<sequence length="157" mass="18114">MSQSPLFKDRYKVLTKEFHDKLTDTTSTITCTILEFDDKLIISLSTDGITDITYSLELSKIEERSLILYDDDGEEYFNPSKIVPNVIIGDVLNLKDQVMASHIGFLLNKFVQKNVILNTSGKFWFYKGKKMNDESISNDHEKLQFILGLIESCYRLK</sequence>
<evidence type="ECO:0000313" key="2">
    <source>
        <dbReference type="Proteomes" id="UP001165120"/>
    </source>
</evidence>
<dbReference type="Gene3D" id="3.30.230.90">
    <property type="match status" value="1"/>
</dbReference>
<dbReference type="EMBL" id="BSXN01000020">
    <property type="protein sequence ID" value="GME66670.1"/>
    <property type="molecule type" value="Genomic_DNA"/>
</dbReference>
<evidence type="ECO:0000313" key="1">
    <source>
        <dbReference type="EMBL" id="GME66670.1"/>
    </source>
</evidence>
<dbReference type="Pfam" id="PF10448">
    <property type="entry name" value="POC3_POC4"/>
    <property type="match status" value="1"/>
</dbReference>
<organism evidence="1 2">
    <name type="scientific">Candida boidinii</name>
    <name type="common">Yeast</name>
    <dbReference type="NCBI Taxonomy" id="5477"/>
    <lineage>
        <taxon>Eukaryota</taxon>
        <taxon>Fungi</taxon>
        <taxon>Dikarya</taxon>
        <taxon>Ascomycota</taxon>
        <taxon>Saccharomycotina</taxon>
        <taxon>Pichiomycetes</taxon>
        <taxon>Pichiales</taxon>
        <taxon>Pichiaceae</taxon>
        <taxon>Ogataea</taxon>
        <taxon>Ogataea/Candida clade</taxon>
    </lineage>
</organism>
<name>A0A9W6SSY5_CANBO</name>
<dbReference type="InterPro" id="IPR053720">
    <property type="entry name" value="Psm_Assembly_Chaperone"/>
</dbReference>
<dbReference type="AlphaFoldDB" id="A0A9W6SSY5"/>
<gene>
    <name evidence="1" type="ORF">Cboi02_000012400</name>
</gene>
<comment type="caution">
    <text evidence="1">The sequence shown here is derived from an EMBL/GenBank/DDBJ whole genome shotgun (WGS) entry which is preliminary data.</text>
</comment>
<proteinExistence type="predicted"/>